<dbReference type="Ensembl" id="ENSSANT00000026813.1">
    <property type="protein sequence ID" value="ENSSANP00000025172.1"/>
    <property type="gene ID" value="ENSSANG00000012998.1"/>
</dbReference>
<proteinExistence type="predicted"/>
<dbReference type="InterPro" id="IPR040004">
    <property type="entry name" value="SMCO3"/>
</dbReference>
<keyword evidence="3" id="KW-1185">Reference proteome</keyword>
<accession>A0A671LXE0</accession>
<dbReference type="Pfam" id="PF15047">
    <property type="entry name" value="DUF4533"/>
    <property type="match status" value="1"/>
</dbReference>
<feature type="transmembrane region" description="Helical" evidence="1">
    <location>
        <begin position="111"/>
        <end position="135"/>
    </location>
</feature>
<organism evidence="2 3">
    <name type="scientific">Sinocyclocheilus anshuiensis</name>
    <dbReference type="NCBI Taxonomy" id="1608454"/>
    <lineage>
        <taxon>Eukaryota</taxon>
        <taxon>Metazoa</taxon>
        <taxon>Chordata</taxon>
        <taxon>Craniata</taxon>
        <taxon>Vertebrata</taxon>
        <taxon>Euteleostomi</taxon>
        <taxon>Actinopterygii</taxon>
        <taxon>Neopterygii</taxon>
        <taxon>Teleostei</taxon>
        <taxon>Ostariophysi</taxon>
        <taxon>Cypriniformes</taxon>
        <taxon>Cyprinidae</taxon>
        <taxon>Cyprininae</taxon>
        <taxon>Sinocyclocheilus</taxon>
    </lineage>
</organism>
<dbReference type="Proteomes" id="UP000472260">
    <property type="component" value="Unassembled WGS sequence"/>
</dbReference>
<keyword evidence="1" id="KW-1133">Transmembrane helix</keyword>
<dbReference type="InterPro" id="IPR027895">
    <property type="entry name" value="DUF4533"/>
</dbReference>
<evidence type="ECO:0000256" key="1">
    <source>
        <dbReference type="SAM" id="Phobius"/>
    </source>
</evidence>
<keyword evidence="1" id="KW-0812">Transmembrane</keyword>
<name>A0A671LXE0_9TELE</name>
<evidence type="ECO:0000313" key="3">
    <source>
        <dbReference type="Proteomes" id="UP000472260"/>
    </source>
</evidence>
<keyword evidence="1" id="KW-0472">Membrane</keyword>
<evidence type="ECO:0000313" key="2">
    <source>
        <dbReference type="Ensembl" id="ENSSANP00000025172.1"/>
    </source>
</evidence>
<protein>
    <submittedName>
        <fullName evidence="2">Single-pass membrane protein with coiled-coil domains 3</fullName>
    </submittedName>
</protein>
<dbReference type="PANTHER" id="PTHR35972:SF1">
    <property type="entry name" value="SINGLE-PASS MEMBRANE AND COILED-COIL DOMAIN-CONTAINING PROTEIN 3"/>
    <property type="match status" value="1"/>
</dbReference>
<dbReference type="AlphaFoldDB" id="A0A671LXE0"/>
<reference evidence="2" key="1">
    <citation type="submission" date="2025-08" db="UniProtKB">
        <authorList>
            <consortium name="Ensembl"/>
        </authorList>
    </citation>
    <scope>IDENTIFICATION</scope>
</reference>
<dbReference type="PANTHER" id="PTHR35972">
    <property type="entry name" value="SINGLE-PASS MEMBRANE AND COILED-COIL DOMAIN-CONTAINING PROTEIN 3"/>
    <property type="match status" value="1"/>
</dbReference>
<reference evidence="2" key="2">
    <citation type="submission" date="2025-09" db="UniProtKB">
        <authorList>
            <consortium name="Ensembl"/>
        </authorList>
    </citation>
    <scope>IDENTIFICATION</scope>
</reference>
<feature type="transmembrane region" description="Helical" evidence="1">
    <location>
        <begin position="155"/>
        <end position="176"/>
    </location>
</feature>
<sequence>MSWSVIFYPGNPERRERLIRKSQELRELMKNNFRATNQLIEALKEHLGLSFRPVALNEKTTVKENCDVIIERIREIQAKVEKIDQQMKAKLEPTLYEKLKNMSLSVHDYQLFSGSVSAVCGVAGTAAVVAVGWLIKNGKILTNMRSTFGLIGTGIMAAVVVGVLFMGIDMIIGAILGGIERDQLERALEEYDRALEEFRPASEIYQDSITYVRIRLSMSQ</sequence>